<keyword evidence="3" id="KW-1185">Reference proteome</keyword>
<evidence type="ECO:0000313" key="2">
    <source>
        <dbReference type="EMBL" id="GBP84962.1"/>
    </source>
</evidence>
<evidence type="ECO:0000256" key="1">
    <source>
        <dbReference type="SAM" id="MobiDB-lite"/>
    </source>
</evidence>
<comment type="caution">
    <text evidence="2">The sequence shown here is derived from an EMBL/GenBank/DDBJ whole genome shotgun (WGS) entry which is preliminary data.</text>
</comment>
<reference evidence="2 3" key="1">
    <citation type="journal article" date="2019" name="Commun. Biol.">
        <title>The bagworm genome reveals a unique fibroin gene that provides high tensile strength.</title>
        <authorList>
            <person name="Kono N."/>
            <person name="Nakamura H."/>
            <person name="Ohtoshi R."/>
            <person name="Tomita M."/>
            <person name="Numata K."/>
            <person name="Arakawa K."/>
        </authorList>
    </citation>
    <scope>NUCLEOTIDE SEQUENCE [LARGE SCALE GENOMIC DNA]</scope>
</reference>
<proteinExistence type="predicted"/>
<name>A0A4C1ZC82_EUMVA</name>
<protein>
    <submittedName>
        <fullName evidence="2">Uncharacterized protein</fullName>
    </submittedName>
</protein>
<evidence type="ECO:0000313" key="3">
    <source>
        <dbReference type="Proteomes" id="UP000299102"/>
    </source>
</evidence>
<feature type="region of interest" description="Disordered" evidence="1">
    <location>
        <begin position="60"/>
        <end position="84"/>
    </location>
</feature>
<sequence length="84" mass="9607">MEPKSVSRAKPKSETKLRTRLELRTEKGIRIEIETVRDLITKSGLMHWTRVGTDPANFDLKEVSRRDKPPATAASDLHLRRRGA</sequence>
<feature type="compositionally biased region" description="Basic and acidic residues" evidence="1">
    <location>
        <begin position="60"/>
        <end position="69"/>
    </location>
</feature>
<dbReference type="Proteomes" id="UP000299102">
    <property type="component" value="Unassembled WGS sequence"/>
</dbReference>
<dbReference type="EMBL" id="BGZK01001709">
    <property type="protein sequence ID" value="GBP84962.1"/>
    <property type="molecule type" value="Genomic_DNA"/>
</dbReference>
<organism evidence="2 3">
    <name type="scientific">Eumeta variegata</name>
    <name type="common">Bagworm moth</name>
    <name type="synonym">Eumeta japonica</name>
    <dbReference type="NCBI Taxonomy" id="151549"/>
    <lineage>
        <taxon>Eukaryota</taxon>
        <taxon>Metazoa</taxon>
        <taxon>Ecdysozoa</taxon>
        <taxon>Arthropoda</taxon>
        <taxon>Hexapoda</taxon>
        <taxon>Insecta</taxon>
        <taxon>Pterygota</taxon>
        <taxon>Neoptera</taxon>
        <taxon>Endopterygota</taxon>
        <taxon>Lepidoptera</taxon>
        <taxon>Glossata</taxon>
        <taxon>Ditrysia</taxon>
        <taxon>Tineoidea</taxon>
        <taxon>Psychidae</taxon>
        <taxon>Oiketicinae</taxon>
        <taxon>Eumeta</taxon>
    </lineage>
</organism>
<gene>
    <name evidence="2" type="ORF">EVAR_39370_1</name>
</gene>
<accession>A0A4C1ZC82</accession>
<dbReference type="AlphaFoldDB" id="A0A4C1ZC82"/>